<evidence type="ECO:0000256" key="11">
    <source>
        <dbReference type="SAM" id="SignalP"/>
    </source>
</evidence>
<dbReference type="Pfam" id="PF00069">
    <property type="entry name" value="Pkinase"/>
    <property type="match status" value="1"/>
</dbReference>
<dbReference type="InterPro" id="IPR046959">
    <property type="entry name" value="PRK1-6/SRF4-like"/>
</dbReference>
<comment type="subcellular location">
    <subcellularLocation>
        <location evidence="1">Membrane</location>
        <topology evidence="1">Single-pass membrane protein</topology>
    </subcellularLocation>
</comment>
<accession>A0AAP0GRF6</accession>
<feature type="domain" description="Protein kinase" evidence="12">
    <location>
        <begin position="403"/>
        <end position="696"/>
    </location>
</feature>
<feature type="compositionally biased region" description="Low complexity" evidence="9">
    <location>
        <begin position="566"/>
        <end position="577"/>
    </location>
</feature>
<feature type="chain" id="PRO_5042875640" description="Protein kinase domain-containing protein" evidence="11">
    <location>
        <begin position="22"/>
        <end position="696"/>
    </location>
</feature>
<dbReference type="Pfam" id="PF00560">
    <property type="entry name" value="LRR_1"/>
    <property type="match status" value="5"/>
</dbReference>
<gene>
    <name evidence="13" type="ORF">SSX86_024002</name>
</gene>
<evidence type="ECO:0000256" key="5">
    <source>
        <dbReference type="ARBA" id="ARBA00022729"/>
    </source>
</evidence>
<keyword evidence="14" id="KW-1185">Reference proteome</keyword>
<reference evidence="13 14" key="1">
    <citation type="submission" date="2024-04" db="EMBL/GenBank/DDBJ databases">
        <title>The reference genome of an endangered Asteraceae, Deinandra increscens subsp. villosa, native to the Central Coast of California.</title>
        <authorList>
            <person name="Guilliams M."/>
            <person name="Hasenstab-Lehman K."/>
            <person name="Meyer R."/>
            <person name="Mcevoy S."/>
        </authorList>
    </citation>
    <scope>NUCLEOTIDE SEQUENCE [LARGE SCALE GENOMIC DNA]</scope>
    <source>
        <tissue evidence="13">Leaf</tissue>
    </source>
</reference>
<evidence type="ECO:0000256" key="10">
    <source>
        <dbReference type="SAM" id="Phobius"/>
    </source>
</evidence>
<protein>
    <recommendedName>
        <fullName evidence="12">Protein kinase domain-containing protein</fullName>
    </recommendedName>
</protein>
<dbReference type="Gene3D" id="3.80.10.10">
    <property type="entry name" value="Ribonuclease Inhibitor"/>
    <property type="match status" value="2"/>
</dbReference>
<dbReference type="AlphaFoldDB" id="A0AAP0GRF6"/>
<evidence type="ECO:0000256" key="9">
    <source>
        <dbReference type="SAM" id="MobiDB-lite"/>
    </source>
</evidence>
<evidence type="ECO:0000256" key="6">
    <source>
        <dbReference type="ARBA" id="ARBA00022737"/>
    </source>
</evidence>
<dbReference type="SUPFAM" id="SSF56112">
    <property type="entry name" value="Protein kinase-like (PK-like)"/>
    <property type="match status" value="1"/>
</dbReference>
<sequence>MITSHLLLHSFIFSFISSISALNLDGTTLLSFKHSLLPPSPWNHPPLLQNWNQSDPNPCSWAGVTCAPQTGAVTGLSLPNSHLSGPIPDELANLQYLQFLDLSNNSINGTLPVSIFNCSELRTLSLSSNFISGDLPEEITSLQFLQVVNLSNNEFSGGIPGRGFDSVEVFDLSSNSFTGVLPLQFGGGSLKYFNLSNNKISGSVNPTFVQKFPANAVVDFSFNNLTGEIPKVLSDQKTVHFAGNLDLCGKPLDKICTVPSSHSSPPNVSLSDGSDSAAGSATAAIAAIPRTAGEPVSSSRRKVNSWKITAIVVGTVGATMILVVVSFHAYQFRKMKTNQNPKETAFDKSEESRAGSCFCGGTEEESSETATVSEFVSNKEEEDKCLVMVDGETELETETLLKSSAYILGSSGGGGIVYKAVVGGGGGDGGVEFAVRRIAECGVEKMKEFEKMVRGLSKFRHRNLVRVRGFYWGEEEKLVIYDFVSNGSLAMAGAAYEKALSFEIRLKIAKGIAKGLSYIHEKKHVHGNIKPNNILLTSEMEPVISDFGLEWLISGKTNHATDKSTRNFSSKRSTTSSSRDETMIHHHTYMSPYQAPESAKTLKPNPKWDVYSFGIILLELFTGKQVFADREWNPDSTVADMETKILKIIEESTTFEVHGREDCFLTCLKLGFSCASLVPHKRPSMKEALQVLEKIP</sequence>
<organism evidence="13 14">
    <name type="scientific">Deinandra increscens subsp. villosa</name>
    <dbReference type="NCBI Taxonomy" id="3103831"/>
    <lineage>
        <taxon>Eukaryota</taxon>
        <taxon>Viridiplantae</taxon>
        <taxon>Streptophyta</taxon>
        <taxon>Embryophyta</taxon>
        <taxon>Tracheophyta</taxon>
        <taxon>Spermatophyta</taxon>
        <taxon>Magnoliopsida</taxon>
        <taxon>eudicotyledons</taxon>
        <taxon>Gunneridae</taxon>
        <taxon>Pentapetalae</taxon>
        <taxon>asterids</taxon>
        <taxon>campanulids</taxon>
        <taxon>Asterales</taxon>
        <taxon>Asteraceae</taxon>
        <taxon>Asteroideae</taxon>
        <taxon>Heliantheae alliance</taxon>
        <taxon>Madieae</taxon>
        <taxon>Madiinae</taxon>
        <taxon>Deinandra</taxon>
    </lineage>
</organism>
<dbReference type="Pfam" id="PF08263">
    <property type="entry name" value="LRRNT_2"/>
    <property type="match status" value="1"/>
</dbReference>
<evidence type="ECO:0000259" key="12">
    <source>
        <dbReference type="PROSITE" id="PS50011"/>
    </source>
</evidence>
<dbReference type="InterPro" id="IPR000719">
    <property type="entry name" value="Prot_kinase_dom"/>
</dbReference>
<evidence type="ECO:0000256" key="7">
    <source>
        <dbReference type="ARBA" id="ARBA00022989"/>
    </source>
</evidence>
<keyword evidence="8 10" id="KW-0472">Membrane</keyword>
<keyword evidence="5 11" id="KW-0732">Signal</keyword>
<dbReference type="PANTHER" id="PTHR48007:SF47">
    <property type="entry name" value="PROTEIN KINASE DOMAIN-CONTAINING PROTEIN"/>
    <property type="match status" value="1"/>
</dbReference>
<proteinExistence type="predicted"/>
<dbReference type="SUPFAM" id="SSF52058">
    <property type="entry name" value="L domain-like"/>
    <property type="match status" value="1"/>
</dbReference>
<keyword evidence="2" id="KW-0597">Phosphoprotein</keyword>
<evidence type="ECO:0000256" key="8">
    <source>
        <dbReference type="ARBA" id="ARBA00023136"/>
    </source>
</evidence>
<dbReference type="EMBL" id="JBCNJP010000024">
    <property type="protein sequence ID" value="KAK9056640.1"/>
    <property type="molecule type" value="Genomic_DNA"/>
</dbReference>
<dbReference type="FunFam" id="3.80.10.10:FF:000722">
    <property type="entry name" value="Leucine-rich repeat receptor-like protein kinase"/>
    <property type="match status" value="1"/>
</dbReference>
<keyword evidence="4 10" id="KW-0812">Transmembrane</keyword>
<keyword evidence="3" id="KW-0433">Leucine-rich repeat</keyword>
<evidence type="ECO:0000256" key="4">
    <source>
        <dbReference type="ARBA" id="ARBA00022692"/>
    </source>
</evidence>
<dbReference type="Proteomes" id="UP001408789">
    <property type="component" value="Unassembled WGS sequence"/>
</dbReference>
<evidence type="ECO:0000256" key="3">
    <source>
        <dbReference type="ARBA" id="ARBA00022614"/>
    </source>
</evidence>
<dbReference type="GO" id="GO:0004672">
    <property type="term" value="F:protein kinase activity"/>
    <property type="evidence" value="ECO:0007669"/>
    <property type="project" value="InterPro"/>
</dbReference>
<name>A0AAP0GRF6_9ASTR</name>
<evidence type="ECO:0000313" key="14">
    <source>
        <dbReference type="Proteomes" id="UP001408789"/>
    </source>
</evidence>
<dbReference type="GO" id="GO:0016020">
    <property type="term" value="C:membrane"/>
    <property type="evidence" value="ECO:0007669"/>
    <property type="project" value="UniProtKB-SubCell"/>
</dbReference>
<dbReference type="InterPro" id="IPR011009">
    <property type="entry name" value="Kinase-like_dom_sf"/>
</dbReference>
<dbReference type="Gene3D" id="3.30.200.20">
    <property type="entry name" value="Phosphorylase Kinase, domain 1"/>
    <property type="match status" value="1"/>
</dbReference>
<keyword evidence="7 10" id="KW-1133">Transmembrane helix</keyword>
<feature type="transmembrane region" description="Helical" evidence="10">
    <location>
        <begin position="308"/>
        <end position="330"/>
    </location>
</feature>
<dbReference type="InterPro" id="IPR001611">
    <property type="entry name" value="Leu-rich_rpt"/>
</dbReference>
<dbReference type="Gene3D" id="1.10.510.10">
    <property type="entry name" value="Transferase(Phosphotransferase) domain 1"/>
    <property type="match status" value="1"/>
</dbReference>
<evidence type="ECO:0000313" key="13">
    <source>
        <dbReference type="EMBL" id="KAK9056640.1"/>
    </source>
</evidence>
<comment type="caution">
    <text evidence="13">The sequence shown here is derived from an EMBL/GenBank/DDBJ whole genome shotgun (WGS) entry which is preliminary data.</text>
</comment>
<dbReference type="PANTHER" id="PTHR48007">
    <property type="entry name" value="LEUCINE-RICH REPEAT RECEPTOR-LIKE PROTEIN KINASE PXC1"/>
    <property type="match status" value="1"/>
</dbReference>
<evidence type="ECO:0000256" key="1">
    <source>
        <dbReference type="ARBA" id="ARBA00004167"/>
    </source>
</evidence>
<dbReference type="FunFam" id="3.80.10.10:FF:000383">
    <property type="entry name" value="Leucine-rich repeat receptor protein kinase EMS1"/>
    <property type="match status" value="1"/>
</dbReference>
<keyword evidence="6" id="KW-0677">Repeat</keyword>
<dbReference type="GO" id="GO:0005524">
    <property type="term" value="F:ATP binding"/>
    <property type="evidence" value="ECO:0007669"/>
    <property type="project" value="InterPro"/>
</dbReference>
<dbReference type="PROSITE" id="PS50011">
    <property type="entry name" value="PROTEIN_KINASE_DOM"/>
    <property type="match status" value="1"/>
</dbReference>
<evidence type="ECO:0000256" key="2">
    <source>
        <dbReference type="ARBA" id="ARBA00022553"/>
    </source>
</evidence>
<feature type="region of interest" description="Disordered" evidence="9">
    <location>
        <begin position="561"/>
        <end position="580"/>
    </location>
</feature>
<dbReference type="InterPro" id="IPR013210">
    <property type="entry name" value="LRR_N_plant-typ"/>
</dbReference>
<dbReference type="InterPro" id="IPR032675">
    <property type="entry name" value="LRR_dom_sf"/>
</dbReference>
<feature type="signal peptide" evidence="11">
    <location>
        <begin position="1"/>
        <end position="21"/>
    </location>
</feature>